<dbReference type="Pfam" id="PF01370">
    <property type="entry name" value="Epimerase"/>
    <property type="match status" value="1"/>
</dbReference>
<evidence type="ECO:0000256" key="1">
    <source>
        <dbReference type="ARBA" id="ARBA00007637"/>
    </source>
</evidence>
<sequence>MNGCDGCFHLAAVASVQRGNEEWLAYGADKYGCELHGRVASHVHGVPNVGFRFFNVYGPRQDPSSPYSGVIAIFTARIAAQQKITIFGDGKQCRDFVNVKDVVRYLIAAMKDPPVESSVYCLCTGKTTNLLQLAEAIGHIVGITPQIEHGPERVGDIRTSFGDPSLINSRYGFSADITLNEGLIDTVKWSIESSK</sequence>
<dbReference type="SUPFAM" id="SSF51735">
    <property type="entry name" value="NAD(P)-binding Rossmann-fold domains"/>
    <property type="match status" value="1"/>
</dbReference>
<comment type="similarity">
    <text evidence="1">Belongs to the NAD(P)-dependent epimerase/dehydratase family.</text>
</comment>
<dbReference type="AlphaFoldDB" id="A0AAE0FRG4"/>
<keyword evidence="4" id="KW-1185">Reference proteome</keyword>
<dbReference type="Gene3D" id="3.40.50.720">
    <property type="entry name" value="NAD(P)-binding Rossmann-like Domain"/>
    <property type="match status" value="1"/>
</dbReference>
<organism evidence="3 4">
    <name type="scientific">Cymbomonas tetramitiformis</name>
    <dbReference type="NCBI Taxonomy" id="36881"/>
    <lineage>
        <taxon>Eukaryota</taxon>
        <taxon>Viridiplantae</taxon>
        <taxon>Chlorophyta</taxon>
        <taxon>Pyramimonadophyceae</taxon>
        <taxon>Pyramimonadales</taxon>
        <taxon>Pyramimonadaceae</taxon>
        <taxon>Cymbomonas</taxon>
    </lineage>
</organism>
<evidence type="ECO:0000313" key="4">
    <source>
        <dbReference type="Proteomes" id="UP001190700"/>
    </source>
</evidence>
<evidence type="ECO:0000259" key="2">
    <source>
        <dbReference type="Pfam" id="PF01370"/>
    </source>
</evidence>
<dbReference type="EMBL" id="LGRX02014402">
    <property type="protein sequence ID" value="KAK3264701.1"/>
    <property type="molecule type" value="Genomic_DNA"/>
</dbReference>
<proteinExistence type="inferred from homology"/>
<evidence type="ECO:0000313" key="3">
    <source>
        <dbReference type="EMBL" id="KAK3264701.1"/>
    </source>
</evidence>
<accession>A0AAE0FRG4</accession>
<dbReference type="Gene3D" id="3.90.25.10">
    <property type="entry name" value="UDP-galactose 4-epimerase, domain 1"/>
    <property type="match status" value="1"/>
</dbReference>
<dbReference type="Proteomes" id="UP001190700">
    <property type="component" value="Unassembled WGS sequence"/>
</dbReference>
<dbReference type="PANTHER" id="PTHR43000">
    <property type="entry name" value="DTDP-D-GLUCOSE 4,6-DEHYDRATASE-RELATED"/>
    <property type="match status" value="1"/>
</dbReference>
<gene>
    <name evidence="3" type="ORF">CYMTET_26581</name>
</gene>
<name>A0AAE0FRG4_9CHLO</name>
<protein>
    <recommendedName>
        <fullName evidence="2">NAD-dependent epimerase/dehydratase domain-containing protein</fullName>
    </recommendedName>
</protein>
<comment type="caution">
    <text evidence="3">The sequence shown here is derived from an EMBL/GenBank/DDBJ whole genome shotgun (WGS) entry which is preliminary data.</text>
</comment>
<dbReference type="InterPro" id="IPR001509">
    <property type="entry name" value="Epimerase_deHydtase"/>
</dbReference>
<reference evidence="3 4" key="1">
    <citation type="journal article" date="2015" name="Genome Biol. Evol.">
        <title>Comparative Genomics of a Bacterivorous Green Alga Reveals Evolutionary Causalities and Consequences of Phago-Mixotrophic Mode of Nutrition.</title>
        <authorList>
            <person name="Burns J.A."/>
            <person name="Paasch A."/>
            <person name="Narechania A."/>
            <person name="Kim E."/>
        </authorList>
    </citation>
    <scope>NUCLEOTIDE SEQUENCE [LARGE SCALE GENOMIC DNA]</scope>
    <source>
        <strain evidence="3 4">PLY_AMNH</strain>
    </source>
</reference>
<feature type="domain" description="NAD-dependent epimerase/dehydratase" evidence="2">
    <location>
        <begin position="25"/>
        <end position="113"/>
    </location>
</feature>
<dbReference type="InterPro" id="IPR036291">
    <property type="entry name" value="NAD(P)-bd_dom_sf"/>
</dbReference>